<dbReference type="Gene3D" id="3.30.1330.50">
    <property type="entry name" value="2-C-methyl-D-erythritol 2,4-cyclodiphosphate synthase"/>
    <property type="match status" value="1"/>
</dbReference>
<dbReference type="NCBIfam" id="TIGR00151">
    <property type="entry name" value="ispF"/>
    <property type="match status" value="1"/>
</dbReference>
<comment type="catalytic activity">
    <reaction evidence="1">
        <text>4-CDP-2-C-methyl-D-erythritol 2-phosphate = 2-C-methyl-D-erythritol 2,4-cyclic diphosphate + CMP</text>
        <dbReference type="Rhea" id="RHEA:23864"/>
        <dbReference type="ChEBI" id="CHEBI:57919"/>
        <dbReference type="ChEBI" id="CHEBI:58483"/>
        <dbReference type="ChEBI" id="CHEBI:60377"/>
        <dbReference type="EC" id="4.6.1.12"/>
    </reaction>
</comment>
<keyword evidence="5" id="KW-0479">Metal-binding</keyword>
<dbReference type="GO" id="GO:0016114">
    <property type="term" value="P:terpenoid biosynthetic process"/>
    <property type="evidence" value="ECO:0007669"/>
    <property type="project" value="InterPro"/>
</dbReference>
<dbReference type="CDD" id="cd00554">
    <property type="entry name" value="MECDP_synthase"/>
    <property type="match status" value="1"/>
</dbReference>
<evidence type="ECO:0000256" key="4">
    <source>
        <dbReference type="ARBA" id="ARBA00012579"/>
    </source>
</evidence>
<dbReference type="InterPro" id="IPR036571">
    <property type="entry name" value="MECDP_synthase_sf"/>
</dbReference>
<dbReference type="GO" id="GO:0008685">
    <property type="term" value="F:2-C-methyl-D-erythritol 2,4-cyclodiphosphate synthase activity"/>
    <property type="evidence" value="ECO:0007669"/>
    <property type="project" value="UniProtKB-EC"/>
</dbReference>
<dbReference type="EC" id="4.6.1.12" evidence="4"/>
<comment type="cofactor">
    <cofactor evidence="2">
        <name>a divalent metal cation</name>
        <dbReference type="ChEBI" id="CHEBI:60240"/>
    </cofactor>
</comment>
<evidence type="ECO:0000256" key="2">
    <source>
        <dbReference type="ARBA" id="ARBA00001968"/>
    </source>
</evidence>
<evidence type="ECO:0000259" key="8">
    <source>
        <dbReference type="Pfam" id="PF02542"/>
    </source>
</evidence>
<feature type="domain" description="2-C-methyl-D-erythritol 2,4-cyclodiphosphate synthase" evidence="8">
    <location>
        <begin position="2"/>
        <end position="155"/>
    </location>
</feature>
<dbReference type="PANTHER" id="PTHR43181:SF1">
    <property type="entry name" value="2-C-METHYL-D-ERYTHRITOL 2,4-CYCLODIPHOSPHATE SYNTHASE, CHLOROPLASTIC"/>
    <property type="match status" value="1"/>
</dbReference>
<accession>A0A3B1BRI1</accession>
<evidence type="ECO:0000256" key="1">
    <source>
        <dbReference type="ARBA" id="ARBA00000200"/>
    </source>
</evidence>
<evidence type="ECO:0000256" key="6">
    <source>
        <dbReference type="ARBA" id="ARBA00023229"/>
    </source>
</evidence>
<dbReference type="HAMAP" id="MF_00107">
    <property type="entry name" value="IspF"/>
    <property type="match status" value="1"/>
</dbReference>
<dbReference type="InterPro" id="IPR020555">
    <property type="entry name" value="MECDP_synthase_CS"/>
</dbReference>
<evidence type="ECO:0000256" key="3">
    <source>
        <dbReference type="ARBA" id="ARBA00004709"/>
    </source>
</evidence>
<comment type="pathway">
    <text evidence="3">Isoprenoid biosynthesis; isopentenyl diphosphate biosynthesis via DXP pathway; isopentenyl diphosphate from 1-deoxy-D-xylulose 5-phosphate: step 4/6.</text>
</comment>
<organism evidence="9">
    <name type="scientific">hydrothermal vent metagenome</name>
    <dbReference type="NCBI Taxonomy" id="652676"/>
    <lineage>
        <taxon>unclassified sequences</taxon>
        <taxon>metagenomes</taxon>
        <taxon>ecological metagenomes</taxon>
    </lineage>
</organism>
<dbReference type="GO" id="GO:0046872">
    <property type="term" value="F:metal ion binding"/>
    <property type="evidence" value="ECO:0007669"/>
    <property type="project" value="UniProtKB-KW"/>
</dbReference>
<sequence>MIRIGSGFDAHRLVEGRPLILGGVTLDFHMGLLGHSDGDALTHAVCDAILGAAALGDLGRHYKDTDPEYKDISSLLLLKDTGEKLKKAGYRVVNLDATIIAEAPKIAPHSQTMARNLATALDIDPDRVSIKATTTEKLGFTGRGEGIAAFCSVLIESV</sequence>
<dbReference type="EMBL" id="UOGA01000127">
    <property type="protein sequence ID" value="VAX18542.1"/>
    <property type="molecule type" value="Genomic_DNA"/>
</dbReference>
<dbReference type="SUPFAM" id="SSF69765">
    <property type="entry name" value="IpsF-like"/>
    <property type="match status" value="1"/>
</dbReference>
<reference evidence="9" key="1">
    <citation type="submission" date="2018-06" db="EMBL/GenBank/DDBJ databases">
        <authorList>
            <person name="Zhirakovskaya E."/>
        </authorList>
    </citation>
    <scope>NUCLEOTIDE SEQUENCE</scope>
</reference>
<evidence type="ECO:0000256" key="5">
    <source>
        <dbReference type="ARBA" id="ARBA00022723"/>
    </source>
</evidence>
<dbReference type="PANTHER" id="PTHR43181">
    <property type="entry name" value="2-C-METHYL-D-ERYTHRITOL 2,4-CYCLODIPHOSPHATE SYNTHASE, CHLOROPLASTIC"/>
    <property type="match status" value="1"/>
</dbReference>
<keyword evidence="7 9" id="KW-0456">Lyase</keyword>
<dbReference type="PROSITE" id="PS01350">
    <property type="entry name" value="ISPF"/>
    <property type="match status" value="1"/>
</dbReference>
<dbReference type="InterPro" id="IPR003526">
    <property type="entry name" value="MECDP_synthase"/>
</dbReference>
<dbReference type="AlphaFoldDB" id="A0A3B1BRI1"/>
<name>A0A3B1BRI1_9ZZZZ</name>
<keyword evidence="6" id="KW-0414">Isoprene biosynthesis</keyword>
<dbReference type="Pfam" id="PF02542">
    <property type="entry name" value="YgbB"/>
    <property type="match status" value="1"/>
</dbReference>
<dbReference type="GO" id="GO:0019288">
    <property type="term" value="P:isopentenyl diphosphate biosynthetic process, methylerythritol 4-phosphate pathway"/>
    <property type="evidence" value="ECO:0007669"/>
    <property type="project" value="UniProtKB-UniPathway"/>
</dbReference>
<protein>
    <recommendedName>
        <fullName evidence="4">2-C-methyl-D-erythritol 2,4-cyclodiphosphate synthase</fullName>
        <ecNumber evidence="4">4.6.1.12</ecNumber>
    </recommendedName>
</protein>
<evidence type="ECO:0000256" key="7">
    <source>
        <dbReference type="ARBA" id="ARBA00023239"/>
    </source>
</evidence>
<proteinExistence type="inferred from homology"/>
<evidence type="ECO:0000313" key="9">
    <source>
        <dbReference type="EMBL" id="VAX18542.1"/>
    </source>
</evidence>
<dbReference type="UniPathway" id="UPA00056">
    <property type="reaction ID" value="UER00095"/>
</dbReference>
<dbReference type="FunFam" id="3.30.1330.50:FF:000001">
    <property type="entry name" value="2-C-methyl-D-erythritol 2,4-cyclodiphosphate synthase"/>
    <property type="match status" value="1"/>
</dbReference>
<gene>
    <name evidence="9" type="ORF">MNBD_NITROSPINAE04-1078</name>
</gene>